<dbReference type="InterPro" id="IPR051677">
    <property type="entry name" value="AfsR-DnrI-RedD_regulator"/>
</dbReference>
<sequence length="1066" mass="114255">MFCRVLGPVEVEIDGRPVELGGAVPRRLLAALSTTNRPLPDDELAELVWGAEPPGDVAGALRVVVSRLRTSLGQGGRDQVVRTERGYHLTLPTDAFDHGRFVATVNDAAAALSAGQATDAVRRYQAALELWRGRPWSELDGAPAIAGSQARLDELHAVAVEELAAAQLAAGETATAVAALREAVAATPYRERRWELLALALYRSGRQADALIELRTVRGLLADELGIDPGPVLRDIERRMLSQDPTLLPTPTAYRPPVTSTAGFFGRTAELEQLMLRSGGFALVTGEPGIGKSALLAQVSGERVVAVRVVDCTEPFWTWGEVVQQLGGSVADMLAGTSLSAEQRFAVFDRFAEYFSSFDGLTILIDDAQWMDGVSLALLLHLVRRRRTDGVKIVVAARAAEFAEREGAAEIQHLISRYGVHLALTGLSADAVAELLAGRGVAPEVVAAITERTGGNPLFVEELSGADGVPEVIRDAIRQHLHSLSADCRRMLSAAAVVGRVVDVPVTSALTGRSAVDVLSQLDAALGLQVLVRRGASIEFRHDLLHEVLATDLPLVERAALHLRIAQYREATAPDRVSDIARHRLAALPLGDPAVAMAAAETAATVAVQSLAAEDAASWYEQALALTEPAPADRGRLLLGAGRAWFLSGLRDRAIERCAEAAELAQRAGDAVRLARAALALPESPDIRWLPLVQPWCESALAGLPAADSPLRAEVLAQLALTEVYSPDATRLLELSGQALAMAERVADDDALRLALRARQIARSAPEGAGERMTLGERMVHLGRRSADFDGAAWGRLWRFDAMVQLGETQAAWSELEELARVLARLGDAGFDWNVTRSRAALTIASGGFDQGRELGKRVRASTPMGELGGTGLWLQHPVQISTLTGDDFDAEATMPAVNDHPIGNPSWFIHLAPWYLAQGRPAEAERLYRALAAPETMRPPIFLRLLFEAVRGGVAAELGDDDGCRHAYAVLEPYADLHVTTGAGIALVLGSVQHYLGVTAPDADRAAEHLRAAVRANELAGYEPFAARSRYHLARLEPSAELIAAARDTAVRLGMRPLLTRLDAL</sequence>
<keyword evidence="9" id="KW-1185">Reference proteome</keyword>
<evidence type="ECO:0000256" key="3">
    <source>
        <dbReference type="ARBA" id="ARBA00023125"/>
    </source>
</evidence>
<comment type="caution">
    <text evidence="8">The sequence shown here is derived from an EMBL/GenBank/DDBJ whole genome shotgun (WGS) entry which is preliminary data.</text>
</comment>
<dbReference type="InterPro" id="IPR041664">
    <property type="entry name" value="AAA_16"/>
</dbReference>
<name>A0ABP4TB54_9ACTN</name>
<dbReference type="PANTHER" id="PTHR35807:SF1">
    <property type="entry name" value="TRANSCRIPTIONAL REGULATOR REDD"/>
    <property type="match status" value="1"/>
</dbReference>
<proteinExistence type="inferred from homology"/>
<dbReference type="Gene3D" id="3.40.50.300">
    <property type="entry name" value="P-loop containing nucleotide triphosphate hydrolases"/>
    <property type="match status" value="1"/>
</dbReference>
<dbReference type="RefSeq" id="WP_344151596.1">
    <property type="nucleotide sequence ID" value="NZ_BAAANF010000010.1"/>
</dbReference>
<dbReference type="InterPro" id="IPR003593">
    <property type="entry name" value="AAA+_ATPase"/>
</dbReference>
<dbReference type="Gene3D" id="1.10.10.10">
    <property type="entry name" value="Winged helix-like DNA-binding domain superfamily/Winged helix DNA-binding domain"/>
    <property type="match status" value="1"/>
</dbReference>
<evidence type="ECO:0000259" key="6">
    <source>
        <dbReference type="SMART" id="SM00862"/>
    </source>
</evidence>
<dbReference type="SUPFAM" id="SSF52540">
    <property type="entry name" value="P-loop containing nucleoside triphosphate hydrolases"/>
    <property type="match status" value="1"/>
</dbReference>
<keyword evidence="4" id="KW-0804">Transcription</keyword>
<feature type="domain" description="AAA+ ATPase" evidence="5">
    <location>
        <begin position="278"/>
        <end position="427"/>
    </location>
</feature>
<dbReference type="SMART" id="SM01043">
    <property type="entry name" value="BTAD"/>
    <property type="match status" value="1"/>
</dbReference>
<dbReference type="SMART" id="SM00862">
    <property type="entry name" value="Trans_reg_C"/>
    <property type="match status" value="1"/>
</dbReference>
<evidence type="ECO:0000313" key="8">
    <source>
        <dbReference type="EMBL" id="GAA1685254.1"/>
    </source>
</evidence>
<evidence type="ECO:0000259" key="5">
    <source>
        <dbReference type="SMART" id="SM00382"/>
    </source>
</evidence>
<dbReference type="SMART" id="SM00382">
    <property type="entry name" value="AAA"/>
    <property type="match status" value="1"/>
</dbReference>
<keyword evidence="3" id="KW-0238">DNA-binding</keyword>
<dbReference type="InterPro" id="IPR001867">
    <property type="entry name" value="OmpR/PhoB-type_DNA-bd"/>
</dbReference>
<dbReference type="Pfam" id="PF03704">
    <property type="entry name" value="BTAD"/>
    <property type="match status" value="1"/>
</dbReference>
<dbReference type="SUPFAM" id="SSF48452">
    <property type="entry name" value="TPR-like"/>
    <property type="match status" value="1"/>
</dbReference>
<dbReference type="Proteomes" id="UP001500280">
    <property type="component" value="Unassembled WGS sequence"/>
</dbReference>
<protein>
    <submittedName>
        <fullName evidence="8">BTAD domain-containing putative transcriptional regulator</fullName>
    </submittedName>
</protein>
<dbReference type="Gene3D" id="1.25.40.10">
    <property type="entry name" value="Tetratricopeptide repeat domain"/>
    <property type="match status" value="1"/>
</dbReference>
<dbReference type="InterPro" id="IPR036388">
    <property type="entry name" value="WH-like_DNA-bd_sf"/>
</dbReference>
<accession>A0ABP4TB54</accession>
<evidence type="ECO:0000256" key="2">
    <source>
        <dbReference type="ARBA" id="ARBA00023015"/>
    </source>
</evidence>
<dbReference type="Pfam" id="PF13191">
    <property type="entry name" value="AAA_16"/>
    <property type="match status" value="1"/>
</dbReference>
<evidence type="ECO:0000256" key="4">
    <source>
        <dbReference type="ARBA" id="ARBA00023163"/>
    </source>
</evidence>
<feature type="domain" description="Bacterial transcriptional activator" evidence="7">
    <location>
        <begin position="96"/>
        <end position="241"/>
    </location>
</feature>
<dbReference type="InterPro" id="IPR027417">
    <property type="entry name" value="P-loop_NTPase"/>
</dbReference>
<reference evidence="9" key="1">
    <citation type="journal article" date="2019" name="Int. J. Syst. Evol. Microbiol.">
        <title>The Global Catalogue of Microorganisms (GCM) 10K type strain sequencing project: providing services to taxonomists for standard genome sequencing and annotation.</title>
        <authorList>
            <consortium name="The Broad Institute Genomics Platform"/>
            <consortium name="The Broad Institute Genome Sequencing Center for Infectious Disease"/>
            <person name="Wu L."/>
            <person name="Ma J."/>
        </authorList>
    </citation>
    <scope>NUCLEOTIDE SEQUENCE [LARGE SCALE GENOMIC DNA]</scope>
    <source>
        <strain evidence="9">JCM 14307</strain>
    </source>
</reference>
<evidence type="ECO:0000256" key="1">
    <source>
        <dbReference type="ARBA" id="ARBA00005820"/>
    </source>
</evidence>
<dbReference type="CDD" id="cd15831">
    <property type="entry name" value="BTAD"/>
    <property type="match status" value="1"/>
</dbReference>
<dbReference type="InterPro" id="IPR016032">
    <property type="entry name" value="Sig_transdc_resp-reg_C-effctor"/>
</dbReference>
<dbReference type="InterPro" id="IPR011990">
    <property type="entry name" value="TPR-like_helical_dom_sf"/>
</dbReference>
<comment type="similarity">
    <text evidence="1">Belongs to the AfsR/DnrI/RedD regulatory family.</text>
</comment>
<dbReference type="InterPro" id="IPR005158">
    <property type="entry name" value="BTAD"/>
</dbReference>
<evidence type="ECO:0000259" key="7">
    <source>
        <dbReference type="SMART" id="SM01043"/>
    </source>
</evidence>
<gene>
    <name evidence="8" type="ORF">GCM10009745_32140</name>
</gene>
<feature type="domain" description="OmpR/PhoB-type" evidence="6">
    <location>
        <begin position="15"/>
        <end position="89"/>
    </location>
</feature>
<evidence type="ECO:0000313" key="9">
    <source>
        <dbReference type="Proteomes" id="UP001500280"/>
    </source>
</evidence>
<dbReference type="EMBL" id="BAAANF010000010">
    <property type="protein sequence ID" value="GAA1685254.1"/>
    <property type="molecule type" value="Genomic_DNA"/>
</dbReference>
<dbReference type="PANTHER" id="PTHR35807">
    <property type="entry name" value="TRANSCRIPTIONAL REGULATOR REDD-RELATED"/>
    <property type="match status" value="1"/>
</dbReference>
<organism evidence="8 9">
    <name type="scientific">Kribbella yunnanensis</name>
    <dbReference type="NCBI Taxonomy" id="190194"/>
    <lineage>
        <taxon>Bacteria</taxon>
        <taxon>Bacillati</taxon>
        <taxon>Actinomycetota</taxon>
        <taxon>Actinomycetes</taxon>
        <taxon>Propionibacteriales</taxon>
        <taxon>Kribbellaceae</taxon>
        <taxon>Kribbella</taxon>
    </lineage>
</organism>
<keyword evidence="2" id="KW-0805">Transcription regulation</keyword>
<dbReference type="SUPFAM" id="SSF46894">
    <property type="entry name" value="C-terminal effector domain of the bipartite response regulators"/>
    <property type="match status" value="1"/>
</dbReference>